<dbReference type="AlphaFoldDB" id="A0A423WPD6"/>
<organism evidence="2 3">
    <name type="scientific">Cytospora chrysosperma</name>
    <name type="common">Cytospora canker fungus</name>
    <name type="synonym">Sphaeria chrysosperma</name>
    <dbReference type="NCBI Taxonomy" id="252740"/>
    <lineage>
        <taxon>Eukaryota</taxon>
        <taxon>Fungi</taxon>
        <taxon>Dikarya</taxon>
        <taxon>Ascomycota</taxon>
        <taxon>Pezizomycotina</taxon>
        <taxon>Sordariomycetes</taxon>
        <taxon>Sordariomycetidae</taxon>
        <taxon>Diaporthales</taxon>
        <taxon>Cytosporaceae</taxon>
        <taxon>Cytospora</taxon>
    </lineage>
</organism>
<dbReference type="SUPFAM" id="SSF57850">
    <property type="entry name" value="RING/U-box"/>
    <property type="match status" value="1"/>
</dbReference>
<dbReference type="STRING" id="252740.A0A423WPD6"/>
<gene>
    <name evidence="2" type="ORF">VSDG_00110</name>
</gene>
<feature type="compositionally biased region" description="Polar residues" evidence="1">
    <location>
        <begin position="123"/>
        <end position="135"/>
    </location>
</feature>
<keyword evidence="3" id="KW-1185">Reference proteome</keyword>
<dbReference type="Gene3D" id="3.30.40.10">
    <property type="entry name" value="Zinc/RING finger domain, C3HC4 (zinc finger)"/>
    <property type="match status" value="1"/>
</dbReference>
<reference evidence="2 3" key="1">
    <citation type="submission" date="2015-09" db="EMBL/GenBank/DDBJ databases">
        <title>Host preference determinants of Valsa canker pathogens revealed by comparative genomics.</title>
        <authorList>
            <person name="Yin Z."/>
            <person name="Huang L."/>
        </authorList>
    </citation>
    <scope>NUCLEOTIDE SEQUENCE [LARGE SCALE GENOMIC DNA]</scope>
    <source>
        <strain evidence="2 3">YSFL</strain>
    </source>
</reference>
<accession>A0A423WPD6</accession>
<evidence type="ECO:0000313" key="3">
    <source>
        <dbReference type="Proteomes" id="UP000284375"/>
    </source>
</evidence>
<evidence type="ECO:0000313" key="2">
    <source>
        <dbReference type="EMBL" id="ROW05307.1"/>
    </source>
</evidence>
<feature type="region of interest" description="Disordered" evidence="1">
    <location>
        <begin position="123"/>
        <end position="151"/>
    </location>
</feature>
<dbReference type="Proteomes" id="UP000284375">
    <property type="component" value="Unassembled WGS sequence"/>
</dbReference>
<evidence type="ECO:0000256" key="1">
    <source>
        <dbReference type="SAM" id="MobiDB-lite"/>
    </source>
</evidence>
<dbReference type="InterPro" id="IPR013083">
    <property type="entry name" value="Znf_RING/FYVE/PHD"/>
</dbReference>
<name>A0A423WPD6_CYTCH</name>
<proteinExistence type="predicted"/>
<dbReference type="EMBL" id="LJZO01000001">
    <property type="protein sequence ID" value="ROW05307.1"/>
    <property type="molecule type" value="Genomic_DNA"/>
</dbReference>
<protein>
    <submittedName>
        <fullName evidence="2">Uncharacterized protein</fullName>
    </submittedName>
</protein>
<comment type="caution">
    <text evidence="2">The sequence shown here is derived from an EMBL/GenBank/DDBJ whole genome shotgun (WGS) entry which is preliminary data.</text>
</comment>
<sequence>MSSDSVGYDCLRNWLDFNKTCPFCRIPVEYELCKHSSRLIRPLTRENLYSVPDPIPSGGKISEQCFDCSVETNRKVNQQLLDGFVGKFKKLRAEYQAATSQHVKLVIKQRIVGVKLRMESTMQELAAPSSTSRDTCSALRTGKPHPEPGQLEHARLFPRTLECYNELGDDRTMTVFEVLRSRRAFRPDLPVQSEDIRWGYVLSGMRDEWFEEHWNRWKAGETPSFVKTTFVRVVNSAVVWTIMCGNEIYDQMSALGMTADNAADFT</sequence>
<dbReference type="OrthoDB" id="5216694at2759"/>